<organism evidence="3">
    <name type="scientific">Lepeophtheirus salmonis</name>
    <name type="common">Salmon louse</name>
    <name type="synonym">Caligus salmonis</name>
    <dbReference type="NCBI Taxonomy" id="72036"/>
    <lineage>
        <taxon>Eukaryota</taxon>
        <taxon>Metazoa</taxon>
        <taxon>Ecdysozoa</taxon>
        <taxon>Arthropoda</taxon>
        <taxon>Crustacea</taxon>
        <taxon>Multicrustacea</taxon>
        <taxon>Hexanauplia</taxon>
        <taxon>Copepoda</taxon>
        <taxon>Siphonostomatoida</taxon>
        <taxon>Caligidae</taxon>
        <taxon>Lepeophtheirus</taxon>
    </lineage>
</organism>
<dbReference type="AlphaFoldDB" id="A0A0K2SW74"/>
<sequence length="150" mass="16644">CKDIKMKYLLCVTFISICITSINAGNIKDRIQNEGEANPGQFPFLASIQDNGGHRCGGTIVSETLVVTNGKCCRRGAWEITTVVGGRHSQSVPSSYEQKREIKLIDYSFTYNTNMSVGELCSYELSAPFKFNKFVNKVTLPSENDIIYGI</sequence>
<dbReference type="PANTHER" id="PTHR24252:SF7">
    <property type="entry name" value="HYALIN"/>
    <property type="match status" value="1"/>
</dbReference>
<dbReference type="PANTHER" id="PTHR24252">
    <property type="entry name" value="ACROSIN-RELATED"/>
    <property type="match status" value="1"/>
</dbReference>
<proteinExistence type="predicted"/>
<dbReference type="InterPro" id="IPR009003">
    <property type="entry name" value="Peptidase_S1_PA"/>
</dbReference>
<dbReference type="Gene3D" id="2.40.10.10">
    <property type="entry name" value="Trypsin-like serine proteases"/>
    <property type="match status" value="1"/>
</dbReference>
<protein>
    <recommendedName>
        <fullName evidence="2">Peptidase S1 domain-containing protein</fullName>
    </recommendedName>
</protein>
<dbReference type="OrthoDB" id="10061449at2759"/>
<dbReference type="InterPro" id="IPR043504">
    <property type="entry name" value="Peptidase_S1_PA_chymotrypsin"/>
</dbReference>
<dbReference type="Pfam" id="PF00089">
    <property type="entry name" value="Trypsin"/>
    <property type="match status" value="1"/>
</dbReference>
<dbReference type="GO" id="GO:0004252">
    <property type="term" value="F:serine-type endopeptidase activity"/>
    <property type="evidence" value="ECO:0007669"/>
    <property type="project" value="InterPro"/>
</dbReference>
<reference evidence="3" key="1">
    <citation type="submission" date="2014-05" db="EMBL/GenBank/DDBJ databases">
        <authorList>
            <person name="Chronopoulou M."/>
        </authorList>
    </citation>
    <scope>NUCLEOTIDE SEQUENCE</scope>
    <source>
        <tissue evidence="3">Whole organism</tissue>
    </source>
</reference>
<keyword evidence="1" id="KW-1015">Disulfide bond</keyword>
<feature type="non-terminal residue" evidence="3">
    <location>
        <position position="1"/>
    </location>
</feature>
<evidence type="ECO:0000259" key="2">
    <source>
        <dbReference type="Pfam" id="PF00089"/>
    </source>
</evidence>
<dbReference type="GO" id="GO:0006508">
    <property type="term" value="P:proteolysis"/>
    <property type="evidence" value="ECO:0007669"/>
    <property type="project" value="InterPro"/>
</dbReference>
<dbReference type="EMBL" id="HACA01000662">
    <property type="protein sequence ID" value="CDW18023.1"/>
    <property type="molecule type" value="Transcribed_RNA"/>
</dbReference>
<feature type="domain" description="Peptidase S1" evidence="2">
    <location>
        <begin position="33"/>
        <end position="145"/>
    </location>
</feature>
<dbReference type="SUPFAM" id="SSF50494">
    <property type="entry name" value="Trypsin-like serine proteases"/>
    <property type="match status" value="1"/>
</dbReference>
<accession>A0A0K2SW74</accession>
<dbReference type="InterPro" id="IPR001254">
    <property type="entry name" value="Trypsin_dom"/>
</dbReference>
<name>A0A0K2SW74_LEPSM</name>
<evidence type="ECO:0000256" key="1">
    <source>
        <dbReference type="ARBA" id="ARBA00023157"/>
    </source>
</evidence>
<evidence type="ECO:0000313" key="3">
    <source>
        <dbReference type="EMBL" id="CDW18023.1"/>
    </source>
</evidence>